<keyword evidence="9" id="KW-1185">Reference proteome</keyword>
<dbReference type="CDD" id="cd06170">
    <property type="entry name" value="LuxR_C_like"/>
    <property type="match status" value="1"/>
</dbReference>
<organism evidence="8 9">
    <name type="scientific">Paractinoplanes abujensis</name>
    <dbReference type="NCBI Taxonomy" id="882441"/>
    <lineage>
        <taxon>Bacteria</taxon>
        <taxon>Bacillati</taxon>
        <taxon>Actinomycetota</taxon>
        <taxon>Actinomycetes</taxon>
        <taxon>Micromonosporales</taxon>
        <taxon>Micromonosporaceae</taxon>
        <taxon>Paractinoplanes</taxon>
    </lineage>
</organism>
<dbReference type="InterPro" id="IPR011006">
    <property type="entry name" value="CheY-like_superfamily"/>
</dbReference>
<dbReference type="SUPFAM" id="SSF46894">
    <property type="entry name" value="C-terminal effector domain of the bipartite response regulators"/>
    <property type="match status" value="1"/>
</dbReference>
<dbReference type="InterPro" id="IPR016032">
    <property type="entry name" value="Sig_transdc_resp-reg_C-effctor"/>
</dbReference>
<evidence type="ECO:0000256" key="3">
    <source>
        <dbReference type="ARBA" id="ARBA00023125"/>
    </source>
</evidence>
<feature type="domain" description="Response regulatory" evidence="7">
    <location>
        <begin position="3"/>
        <end position="118"/>
    </location>
</feature>
<dbReference type="PRINTS" id="PR00038">
    <property type="entry name" value="HTHLUXR"/>
</dbReference>
<dbReference type="SUPFAM" id="SSF52172">
    <property type="entry name" value="CheY-like"/>
    <property type="match status" value="1"/>
</dbReference>
<dbReference type="RefSeq" id="WP_184951842.1">
    <property type="nucleotide sequence ID" value="NZ_BOMC01000080.1"/>
</dbReference>
<keyword evidence="2" id="KW-0805">Transcription regulation</keyword>
<dbReference type="AlphaFoldDB" id="A0A7W7CR43"/>
<accession>A0A7W7CR43</accession>
<evidence type="ECO:0000256" key="4">
    <source>
        <dbReference type="ARBA" id="ARBA00023163"/>
    </source>
</evidence>
<dbReference type="InterPro" id="IPR001789">
    <property type="entry name" value="Sig_transdc_resp-reg_receiver"/>
</dbReference>
<dbReference type="EMBL" id="JACHMF010000001">
    <property type="protein sequence ID" value="MBB4693194.1"/>
    <property type="molecule type" value="Genomic_DNA"/>
</dbReference>
<evidence type="ECO:0000313" key="9">
    <source>
        <dbReference type="Proteomes" id="UP000542742"/>
    </source>
</evidence>
<dbReference type="SMART" id="SM00421">
    <property type="entry name" value="HTH_LUXR"/>
    <property type="match status" value="1"/>
</dbReference>
<keyword evidence="1 5" id="KW-0597">Phosphoprotein</keyword>
<reference evidence="8 9" key="1">
    <citation type="submission" date="2020-08" db="EMBL/GenBank/DDBJ databases">
        <title>Sequencing the genomes of 1000 actinobacteria strains.</title>
        <authorList>
            <person name="Klenk H.-P."/>
        </authorList>
    </citation>
    <scope>NUCLEOTIDE SEQUENCE [LARGE SCALE GENOMIC DNA]</scope>
    <source>
        <strain evidence="8 9">DSM 45518</strain>
    </source>
</reference>
<dbReference type="InterPro" id="IPR000792">
    <property type="entry name" value="Tscrpt_reg_LuxR_C"/>
</dbReference>
<comment type="caution">
    <text evidence="8">The sequence shown here is derived from an EMBL/GenBank/DDBJ whole genome shotgun (WGS) entry which is preliminary data.</text>
</comment>
<feature type="modified residue" description="4-aspartylphosphate" evidence="5">
    <location>
        <position position="54"/>
    </location>
</feature>
<dbReference type="PROSITE" id="PS00622">
    <property type="entry name" value="HTH_LUXR_1"/>
    <property type="match status" value="1"/>
</dbReference>
<keyword evidence="4" id="KW-0804">Transcription</keyword>
<proteinExistence type="predicted"/>
<dbReference type="Pfam" id="PF00196">
    <property type="entry name" value="GerE"/>
    <property type="match status" value="1"/>
</dbReference>
<keyword evidence="3 8" id="KW-0238">DNA-binding</keyword>
<dbReference type="CDD" id="cd17535">
    <property type="entry name" value="REC_NarL-like"/>
    <property type="match status" value="1"/>
</dbReference>
<dbReference type="GO" id="GO:0000160">
    <property type="term" value="P:phosphorelay signal transduction system"/>
    <property type="evidence" value="ECO:0007669"/>
    <property type="project" value="InterPro"/>
</dbReference>
<feature type="domain" description="HTH luxR-type" evidence="6">
    <location>
        <begin position="148"/>
        <end position="213"/>
    </location>
</feature>
<gene>
    <name evidence="8" type="ORF">BKA14_003342</name>
</gene>
<evidence type="ECO:0000256" key="1">
    <source>
        <dbReference type="ARBA" id="ARBA00022553"/>
    </source>
</evidence>
<dbReference type="Pfam" id="PF00072">
    <property type="entry name" value="Response_reg"/>
    <property type="match status" value="1"/>
</dbReference>
<dbReference type="PROSITE" id="PS50110">
    <property type="entry name" value="RESPONSE_REGULATORY"/>
    <property type="match status" value="1"/>
</dbReference>
<sequence>MIRVLLVDDQPMVRAGLALILRSQPDMTVVAECGDGDQVVAAVAEHRPDVICMDVQMPGVSGVEATRRVRAAGGPPVCVLTTFGEEDVLWSAVDAGAAGFELKSATPENLIEAIRTVAAGGTWIDGTLLGPMLATFRKVTRPGAGGADSHRVAALTDRELEVLRLMARGASNREIAEGLFLAETTVKTHVSAVFNKLGARDRAAAIVMAYDAGIVQPRR</sequence>
<dbReference type="Proteomes" id="UP000542742">
    <property type="component" value="Unassembled WGS sequence"/>
</dbReference>
<dbReference type="SMART" id="SM00448">
    <property type="entry name" value="REC"/>
    <property type="match status" value="1"/>
</dbReference>
<dbReference type="InterPro" id="IPR058245">
    <property type="entry name" value="NreC/VraR/RcsB-like_REC"/>
</dbReference>
<dbReference type="InterPro" id="IPR039420">
    <property type="entry name" value="WalR-like"/>
</dbReference>
<dbReference type="PANTHER" id="PTHR43214:SF24">
    <property type="entry name" value="TRANSCRIPTIONAL REGULATORY PROTEIN NARL-RELATED"/>
    <property type="match status" value="1"/>
</dbReference>
<evidence type="ECO:0000259" key="7">
    <source>
        <dbReference type="PROSITE" id="PS50110"/>
    </source>
</evidence>
<name>A0A7W7CR43_9ACTN</name>
<dbReference type="GO" id="GO:0003677">
    <property type="term" value="F:DNA binding"/>
    <property type="evidence" value="ECO:0007669"/>
    <property type="project" value="UniProtKB-KW"/>
</dbReference>
<evidence type="ECO:0000313" key="8">
    <source>
        <dbReference type="EMBL" id="MBB4693194.1"/>
    </source>
</evidence>
<protein>
    <submittedName>
        <fullName evidence="8">DNA-binding NarL/FixJ family response regulator</fullName>
    </submittedName>
</protein>
<evidence type="ECO:0000259" key="6">
    <source>
        <dbReference type="PROSITE" id="PS50043"/>
    </source>
</evidence>
<dbReference type="PANTHER" id="PTHR43214">
    <property type="entry name" value="TWO-COMPONENT RESPONSE REGULATOR"/>
    <property type="match status" value="1"/>
</dbReference>
<dbReference type="GO" id="GO:0006355">
    <property type="term" value="P:regulation of DNA-templated transcription"/>
    <property type="evidence" value="ECO:0007669"/>
    <property type="project" value="InterPro"/>
</dbReference>
<dbReference type="PROSITE" id="PS50043">
    <property type="entry name" value="HTH_LUXR_2"/>
    <property type="match status" value="1"/>
</dbReference>
<dbReference type="Gene3D" id="3.40.50.2300">
    <property type="match status" value="1"/>
</dbReference>
<evidence type="ECO:0000256" key="2">
    <source>
        <dbReference type="ARBA" id="ARBA00023015"/>
    </source>
</evidence>
<evidence type="ECO:0000256" key="5">
    <source>
        <dbReference type="PROSITE-ProRule" id="PRU00169"/>
    </source>
</evidence>